<feature type="region of interest" description="Disordered" evidence="1">
    <location>
        <begin position="441"/>
        <end position="476"/>
    </location>
</feature>
<reference evidence="2 3" key="1">
    <citation type="submission" date="2019-06" db="EMBL/GenBank/DDBJ databases">
        <title>Draft genome sequence of the filamentous fungus Phialemoniopsis curvata isolated from diesel fuel.</title>
        <authorList>
            <person name="Varaljay V.A."/>
            <person name="Lyon W.J."/>
            <person name="Crouch A.L."/>
            <person name="Drake C.E."/>
            <person name="Hollomon J.M."/>
            <person name="Nadeau L.J."/>
            <person name="Nunn H.S."/>
            <person name="Stevenson B.S."/>
            <person name="Bojanowski C.L."/>
            <person name="Crookes-Goodson W.J."/>
        </authorList>
    </citation>
    <scope>NUCLEOTIDE SEQUENCE [LARGE SCALE GENOMIC DNA]</scope>
    <source>
        <strain evidence="2 3">D216</strain>
    </source>
</reference>
<dbReference type="RefSeq" id="XP_030993016.1">
    <property type="nucleotide sequence ID" value="XM_031133983.1"/>
</dbReference>
<sequence>MAPPVPPKEPFSSPSLGIRLADALQKTTVAPGDTLTGCVYRSEPAVGTHSRLTLSLIGRLWNETEREVPDHTSPYRETRTVTVRSELELFWKSQSLYQGPLHIAPGSNEQTWPFSVTFPEEPERRFAPRGSGMGFTPPKAYIHNKQSFPPSFNHDDLISKRSRLGMLLSEPVSVVEYYLEAKLMIQAHGKLVDVESLLVLPVAPFWHEPMLSRYRLKSTEFERSVASKRLLPGMRDARPSLSDRARRLFRSSKDPSFAMKIEVQTPKVVQLENPNPIPFVAHLTALPGKGAQALRDVSQTVELTRLGIEIVCITKVRPEDRLKDDTMQESRSAVFPLQAGHMLAVLGPARTMVLSPGGRGVKLDIGTLCRLKMGHFLWKQKVSDEATTPSYCKIQPSFTTYYIQHSHVIRWELGFDIVGEEAKVYGADEIVVLPPSDYRVPPKEPTAVEAAPPFEDGCASDRKLDRPKAPLDSSEE</sequence>
<accession>A0A507AL50</accession>
<keyword evidence="3" id="KW-1185">Reference proteome</keyword>
<dbReference type="EMBL" id="SKBQ01000004">
    <property type="protein sequence ID" value="TPX11305.1"/>
    <property type="molecule type" value="Genomic_DNA"/>
</dbReference>
<name>A0A507AL50_9PEZI</name>
<dbReference type="GeneID" id="41968570"/>
<evidence type="ECO:0000313" key="3">
    <source>
        <dbReference type="Proteomes" id="UP000319257"/>
    </source>
</evidence>
<evidence type="ECO:0000256" key="1">
    <source>
        <dbReference type="SAM" id="MobiDB-lite"/>
    </source>
</evidence>
<protein>
    <recommendedName>
        <fullName evidence="4">Arrestin-like N-terminal domain-containing protein</fullName>
    </recommendedName>
</protein>
<dbReference type="AlphaFoldDB" id="A0A507AL50"/>
<evidence type="ECO:0008006" key="4">
    <source>
        <dbReference type="Google" id="ProtNLM"/>
    </source>
</evidence>
<gene>
    <name evidence="2" type="ORF">E0L32_001123</name>
</gene>
<evidence type="ECO:0000313" key="2">
    <source>
        <dbReference type="EMBL" id="TPX11305.1"/>
    </source>
</evidence>
<proteinExistence type="predicted"/>
<dbReference type="InParanoid" id="A0A507AL50"/>
<organism evidence="2 3">
    <name type="scientific">Thyridium curvatum</name>
    <dbReference type="NCBI Taxonomy" id="1093900"/>
    <lineage>
        <taxon>Eukaryota</taxon>
        <taxon>Fungi</taxon>
        <taxon>Dikarya</taxon>
        <taxon>Ascomycota</taxon>
        <taxon>Pezizomycotina</taxon>
        <taxon>Sordariomycetes</taxon>
        <taxon>Sordariomycetidae</taxon>
        <taxon>Thyridiales</taxon>
        <taxon>Thyridiaceae</taxon>
        <taxon>Thyridium</taxon>
    </lineage>
</organism>
<comment type="caution">
    <text evidence="2">The sequence shown here is derived from an EMBL/GenBank/DDBJ whole genome shotgun (WGS) entry which is preliminary data.</text>
</comment>
<feature type="compositionally biased region" description="Basic and acidic residues" evidence="1">
    <location>
        <begin position="459"/>
        <end position="469"/>
    </location>
</feature>
<dbReference type="Proteomes" id="UP000319257">
    <property type="component" value="Unassembled WGS sequence"/>
</dbReference>
<dbReference type="OrthoDB" id="2333384at2759"/>